<dbReference type="Gene3D" id="3.50.50.60">
    <property type="entry name" value="FAD/NAD(P)-binding domain"/>
    <property type="match status" value="2"/>
</dbReference>
<protein>
    <submittedName>
        <fullName evidence="6">Pyridine nucleotide-disulfide oxidoreductase</fullName>
    </submittedName>
</protein>
<keyword evidence="4" id="KW-0560">Oxidoreductase</keyword>
<keyword evidence="3" id="KW-0274">FAD</keyword>
<sequence>MITEDEFPPYDRVLLSKVVSVNLMHKKVTLSTGEIKPYSKLVLAMGGKPKKPSCPGGDLKNVFTLRSPSDAAAIVHACAGKRLVCVGGSFIAMELASALADTAGSVTVVCDTDEPLPFTGPDKFEENGVHVLVKSSAEKYEGIDVVTGVTTSKGETIPADVVVAGIGIYPPTEWLKGSGIETDEKGFIKVDEHFRTSADFVYAMGDVCTAPVPIWGIDSINIQHFQVAQAHGNMPIIYTQ</sequence>
<dbReference type="InterPro" id="IPR036188">
    <property type="entry name" value="FAD/NAD-bd_sf"/>
</dbReference>
<accession>A0A0B1SKM1</accession>
<reference evidence="6 7" key="1">
    <citation type="submission" date="2014-03" db="EMBL/GenBank/DDBJ databases">
        <title>Draft genome of the hookworm Oesophagostomum dentatum.</title>
        <authorList>
            <person name="Mitreva M."/>
        </authorList>
    </citation>
    <scope>NUCLEOTIDE SEQUENCE [LARGE SCALE GENOMIC DNA]</scope>
    <source>
        <strain evidence="6 7">OD-Hann</strain>
    </source>
</reference>
<dbReference type="OrthoDB" id="5840486at2759"/>
<dbReference type="SUPFAM" id="SSF51905">
    <property type="entry name" value="FAD/NAD(P)-binding domain"/>
    <property type="match status" value="1"/>
</dbReference>
<dbReference type="InterPro" id="IPR023753">
    <property type="entry name" value="FAD/NAD-binding_dom"/>
</dbReference>
<feature type="domain" description="FAD/NAD(P)-binding" evidence="5">
    <location>
        <begin position="15"/>
        <end position="232"/>
    </location>
</feature>
<evidence type="ECO:0000259" key="5">
    <source>
        <dbReference type="Pfam" id="PF07992"/>
    </source>
</evidence>
<dbReference type="Proteomes" id="UP000053660">
    <property type="component" value="Unassembled WGS sequence"/>
</dbReference>
<evidence type="ECO:0000256" key="2">
    <source>
        <dbReference type="ARBA" id="ARBA00022630"/>
    </source>
</evidence>
<dbReference type="PANTHER" id="PTHR43557:SF2">
    <property type="entry name" value="RIESKE DOMAIN-CONTAINING PROTEIN-RELATED"/>
    <property type="match status" value="1"/>
</dbReference>
<name>A0A0B1SKM1_OESDE</name>
<evidence type="ECO:0000256" key="4">
    <source>
        <dbReference type="ARBA" id="ARBA00023002"/>
    </source>
</evidence>
<dbReference type="EMBL" id="KN563754">
    <property type="protein sequence ID" value="KHJ85474.1"/>
    <property type="molecule type" value="Genomic_DNA"/>
</dbReference>
<organism evidence="6 7">
    <name type="scientific">Oesophagostomum dentatum</name>
    <name type="common">Nodular worm</name>
    <dbReference type="NCBI Taxonomy" id="61180"/>
    <lineage>
        <taxon>Eukaryota</taxon>
        <taxon>Metazoa</taxon>
        <taxon>Ecdysozoa</taxon>
        <taxon>Nematoda</taxon>
        <taxon>Chromadorea</taxon>
        <taxon>Rhabditida</taxon>
        <taxon>Rhabditina</taxon>
        <taxon>Rhabditomorpha</taxon>
        <taxon>Strongyloidea</taxon>
        <taxon>Strongylidae</taxon>
        <taxon>Oesophagostomum</taxon>
    </lineage>
</organism>
<dbReference type="GO" id="GO:0016651">
    <property type="term" value="F:oxidoreductase activity, acting on NAD(P)H"/>
    <property type="evidence" value="ECO:0007669"/>
    <property type="project" value="TreeGrafter"/>
</dbReference>
<evidence type="ECO:0000256" key="1">
    <source>
        <dbReference type="ARBA" id="ARBA00001974"/>
    </source>
</evidence>
<evidence type="ECO:0000313" key="6">
    <source>
        <dbReference type="EMBL" id="KHJ85474.1"/>
    </source>
</evidence>
<evidence type="ECO:0000256" key="3">
    <source>
        <dbReference type="ARBA" id="ARBA00022827"/>
    </source>
</evidence>
<evidence type="ECO:0000313" key="7">
    <source>
        <dbReference type="Proteomes" id="UP000053660"/>
    </source>
</evidence>
<dbReference type="GO" id="GO:0005737">
    <property type="term" value="C:cytoplasm"/>
    <property type="evidence" value="ECO:0007669"/>
    <property type="project" value="TreeGrafter"/>
</dbReference>
<gene>
    <name evidence="6" type="ORF">OESDEN_14798</name>
</gene>
<dbReference type="AlphaFoldDB" id="A0A0B1SKM1"/>
<proteinExistence type="predicted"/>
<keyword evidence="7" id="KW-1185">Reference proteome</keyword>
<keyword evidence="2" id="KW-0285">Flavoprotein</keyword>
<dbReference type="PRINTS" id="PR00368">
    <property type="entry name" value="FADPNR"/>
</dbReference>
<dbReference type="InterPro" id="IPR050446">
    <property type="entry name" value="FAD-oxidoreductase/Apoptosis"/>
</dbReference>
<dbReference type="PRINTS" id="PR00411">
    <property type="entry name" value="PNDRDTASEI"/>
</dbReference>
<dbReference type="PANTHER" id="PTHR43557">
    <property type="entry name" value="APOPTOSIS-INDUCING FACTOR 1"/>
    <property type="match status" value="1"/>
</dbReference>
<comment type="cofactor">
    <cofactor evidence="1">
        <name>FAD</name>
        <dbReference type="ChEBI" id="CHEBI:57692"/>
    </cofactor>
</comment>
<dbReference type="Pfam" id="PF07992">
    <property type="entry name" value="Pyr_redox_2"/>
    <property type="match status" value="1"/>
</dbReference>